<evidence type="ECO:0000256" key="7">
    <source>
        <dbReference type="ARBA" id="ARBA00022833"/>
    </source>
</evidence>
<reference evidence="17 18" key="1">
    <citation type="submission" date="2011-07" db="EMBL/GenBank/DDBJ databases">
        <authorList>
            <person name="Coyne R."/>
            <person name="Brami D."/>
            <person name="Johnson J."/>
            <person name="Hostetler J."/>
            <person name="Hannick L."/>
            <person name="Clark T."/>
            <person name="Cassidy-Hanley D."/>
            <person name="Inman J."/>
        </authorList>
    </citation>
    <scope>NUCLEOTIDE SEQUENCE [LARGE SCALE GENOMIC DNA]</scope>
    <source>
        <strain evidence="17 18">G5</strain>
    </source>
</reference>
<keyword evidence="8 14" id="KW-1133">Transmembrane helix</keyword>
<protein>
    <recommendedName>
        <fullName evidence="14">CAAX prenyl protease</fullName>
        <ecNumber evidence="14">3.4.24.84</ecNumber>
    </recommendedName>
</protein>
<dbReference type="EC" id="3.4.24.84" evidence="14"/>
<sequence length="322" mass="38421">MKQFQMAFAYTIVSSIIGQILEIPFSIFYNFILEERYGFNNQTLSLFIKDQIKNNIVGLILTPILLYLYLKIVEVGGQYFYIYVVIFILFFIFLFQWIWPNFIAPLYNKYEELEEGELKLGINKLAEQNDFPLKKLFKVDGSTRSSHSNAYFFGFGKNKRIVLFDTLINQLEKTEIYAVLCHEIGHWKFNHTFKHIGFLMIKIFLFFYLFQFFIYEDYFYKSFGFNQKSIFIGSNLFVGLFIPINQILSVIQMSLSRIYEFQADQYAFQMGYAQQLCDGLIKMFKENSGNLLPHPIYSWYHYSHPPLKERLDYINNLQKKEK</sequence>
<evidence type="ECO:0000256" key="13">
    <source>
        <dbReference type="PIRSR" id="PIRSR627057-2"/>
    </source>
</evidence>
<dbReference type="InParanoid" id="G0QU45"/>
<dbReference type="eggNOG" id="KOG2719">
    <property type="taxonomic scope" value="Eukaryota"/>
</dbReference>
<evidence type="ECO:0000313" key="18">
    <source>
        <dbReference type="Proteomes" id="UP000008983"/>
    </source>
</evidence>
<feature type="transmembrane region" description="Helical" evidence="14">
    <location>
        <begin position="7"/>
        <end position="32"/>
    </location>
</feature>
<feature type="active site" evidence="12">
    <location>
        <position position="183"/>
    </location>
</feature>
<feature type="transmembrane region" description="Helical" evidence="14">
    <location>
        <begin position="79"/>
        <end position="99"/>
    </location>
</feature>
<feature type="domain" description="CAAX prenyl protease 1 N-terminal" evidence="16">
    <location>
        <begin position="5"/>
        <end position="109"/>
    </location>
</feature>
<dbReference type="OMA" id="HWHYSHI"/>
<dbReference type="InterPro" id="IPR001915">
    <property type="entry name" value="Peptidase_M48"/>
</dbReference>
<evidence type="ECO:0000256" key="3">
    <source>
        <dbReference type="ARBA" id="ARBA00022692"/>
    </source>
</evidence>
<dbReference type="GO" id="GO:0046872">
    <property type="term" value="F:metal ion binding"/>
    <property type="evidence" value="ECO:0007669"/>
    <property type="project" value="UniProtKB-UniRule"/>
</dbReference>
<evidence type="ECO:0000256" key="11">
    <source>
        <dbReference type="ARBA" id="ARBA00044456"/>
    </source>
</evidence>
<evidence type="ECO:0000256" key="9">
    <source>
        <dbReference type="ARBA" id="ARBA00023049"/>
    </source>
</evidence>
<comment type="similarity">
    <text evidence="14">Belongs to the peptidase M48A family.</text>
</comment>
<dbReference type="FunFam" id="3.30.2010.10:FF:000002">
    <property type="entry name" value="CAAX prenyl protease"/>
    <property type="match status" value="1"/>
</dbReference>
<evidence type="ECO:0000259" key="15">
    <source>
        <dbReference type="Pfam" id="PF01435"/>
    </source>
</evidence>
<evidence type="ECO:0000256" key="5">
    <source>
        <dbReference type="ARBA" id="ARBA00022801"/>
    </source>
</evidence>
<feature type="transmembrane region" description="Helical" evidence="14">
    <location>
        <begin position="52"/>
        <end position="70"/>
    </location>
</feature>
<keyword evidence="3 14" id="KW-0812">Transmembrane</keyword>
<feature type="binding site" evidence="13">
    <location>
        <position position="260"/>
    </location>
    <ligand>
        <name>Zn(2+)</name>
        <dbReference type="ChEBI" id="CHEBI:29105"/>
        <note>catalytic</note>
    </ligand>
</feature>
<dbReference type="Gene3D" id="3.30.2010.10">
    <property type="entry name" value="Metalloproteases ('zincins'), catalytic domain"/>
    <property type="match status" value="1"/>
</dbReference>
<gene>
    <name evidence="17" type="ORF">IMG5_114790</name>
</gene>
<accession>G0QU45</accession>
<evidence type="ECO:0000313" key="17">
    <source>
        <dbReference type="EMBL" id="EGR31269.1"/>
    </source>
</evidence>
<dbReference type="Pfam" id="PF16491">
    <property type="entry name" value="Peptidase_M48_N"/>
    <property type="match status" value="1"/>
</dbReference>
<keyword evidence="2 14" id="KW-0645">Protease</keyword>
<feature type="domain" description="Peptidase M48" evidence="15">
    <location>
        <begin position="113"/>
        <end position="316"/>
    </location>
</feature>
<evidence type="ECO:0000256" key="6">
    <source>
        <dbReference type="ARBA" id="ARBA00022824"/>
    </source>
</evidence>
<feature type="binding site" evidence="13">
    <location>
        <position position="182"/>
    </location>
    <ligand>
        <name>Zn(2+)</name>
        <dbReference type="ChEBI" id="CHEBI:29105"/>
        <note>catalytic</note>
    </ligand>
</feature>
<evidence type="ECO:0000256" key="12">
    <source>
        <dbReference type="PIRSR" id="PIRSR627057-1"/>
    </source>
</evidence>
<feature type="transmembrane region" description="Helical" evidence="14">
    <location>
        <begin position="196"/>
        <end position="215"/>
    </location>
</feature>
<dbReference type="CDD" id="cd07343">
    <property type="entry name" value="M48A_Zmpste24p_like"/>
    <property type="match status" value="1"/>
</dbReference>
<evidence type="ECO:0000256" key="8">
    <source>
        <dbReference type="ARBA" id="ARBA00022989"/>
    </source>
</evidence>
<dbReference type="Pfam" id="PF01435">
    <property type="entry name" value="Peptidase_M48"/>
    <property type="match status" value="1"/>
</dbReference>
<comment type="cofactor">
    <cofactor evidence="13 14">
        <name>Zn(2+)</name>
        <dbReference type="ChEBI" id="CHEBI:29105"/>
    </cofactor>
    <text evidence="13 14">Binds 1 zinc ion per subunit.</text>
</comment>
<evidence type="ECO:0000256" key="4">
    <source>
        <dbReference type="ARBA" id="ARBA00022723"/>
    </source>
</evidence>
<keyword evidence="9 14" id="KW-0482">Metalloprotease</keyword>
<dbReference type="GO" id="GO:0071586">
    <property type="term" value="P:CAAX-box protein processing"/>
    <property type="evidence" value="ECO:0007669"/>
    <property type="project" value="UniProtKB-UniRule"/>
</dbReference>
<evidence type="ECO:0000256" key="2">
    <source>
        <dbReference type="ARBA" id="ARBA00022670"/>
    </source>
</evidence>
<keyword evidence="7 13" id="KW-0862">Zinc</keyword>
<evidence type="ECO:0000256" key="1">
    <source>
        <dbReference type="ARBA" id="ARBA00004477"/>
    </source>
</evidence>
<evidence type="ECO:0000259" key="16">
    <source>
        <dbReference type="Pfam" id="PF16491"/>
    </source>
</evidence>
<dbReference type="Proteomes" id="UP000008983">
    <property type="component" value="Unassembled WGS sequence"/>
</dbReference>
<keyword evidence="4 13" id="KW-0479">Metal-binding</keyword>
<dbReference type="GO" id="GO:0005789">
    <property type="term" value="C:endoplasmic reticulum membrane"/>
    <property type="evidence" value="ECO:0007669"/>
    <property type="project" value="UniProtKB-SubCell"/>
</dbReference>
<dbReference type="AlphaFoldDB" id="G0QU45"/>
<feature type="binding site" evidence="13">
    <location>
        <position position="186"/>
    </location>
    <ligand>
        <name>Zn(2+)</name>
        <dbReference type="ChEBI" id="CHEBI:29105"/>
        <note>catalytic</note>
    </ligand>
</feature>
<comment type="function">
    <text evidence="14">Proteolytically removes the C-terminal three residues of farnesylated proteins.</text>
</comment>
<evidence type="ECO:0000256" key="10">
    <source>
        <dbReference type="ARBA" id="ARBA00023136"/>
    </source>
</evidence>
<feature type="active site" description="Proton donor" evidence="12">
    <location>
        <position position="264"/>
    </location>
</feature>
<keyword evidence="6 14" id="KW-0256">Endoplasmic reticulum</keyword>
<dbReference type="GO" id="GO:0004222">
    <property type="term" value="F:metalloendopeptidase activity"/>
    <property type="evidence" value="ECO:0007669"/>
    <property type="project" value="UniProtKB-UniRule"/>
</dbReference>
<dbReference type="PANTHER" id="PTHR10120">
    <property type="entry name" value="CAAX PRENYL PROTEASE 1"/>
    <property type="match status" value="1"/>
</dbReference>
<evidence type="ECO:0000256" key="14">
    <source>
        <dbReference type="RuleBase" id="RU366005"/>
    </source>
</evidence>
<dbReference type="EMBL" id="GL983899">
    <property type="protein sequence ID" value="EGR31269.1"/>
    <property type="molecule type" value="Genomic_DNA"/>
</dbReference>
<dbReference type="OrthoDB" id="312500at2759"/>
<keyword evidence="10 14" id="KW-0472">Membrane</keyword>
<dbReference type="RefSeq" id="XP_004034755.1">
    <property type="nucleotide sequence ID" value="XM_004034707.1"/>
</dbReference>
<comment type="subcellular location">
    <subcellularLocation>
        <location evidence="1 14">Endoplasmic reticulum membrane</location>
        <topology evidence="1 14">Multi-pass membrane protein</topology>
    </subcellularLocation>
</comment>
<comment type="catalytic activity">
    <reaction evidence="11 14">
        <text>Hydrolyzes the peptide bond -P2-(S-farnesyl or geranylgeranyl)C-P1'-P2'-P3'-COOH where P1' and P2' are amino acids with aliphatic side chains and P3' is any C-terminal residue.</text>
        <dbReference type="EC" id="3.4.24.84"/>
    </reaction>
</comment>
<keyword evidence="18" id="KW-1185">Reference proteome</keyword>
<dbReference type="InterPro" id="IPR027057">
    <property type="entry name" value="CAXX_Prtase_1"/>
</dbReference>
<dbReference type="STRING" id="857967.G0QU45"/>
<dbReference type="GeneID" id="14907410"/>
<name>G0QU45_ICHMU</name>
<organism evidence="17 18">
    <name type="scientific">Ichthyophthirius multifiliis</name>
    <name type="common">White spot disease agent</name>
    <name type="synonym">Ich</name>
    <dbReference type="NCBI Taxonomy" id="5932"/>
    <lineage>
        <taxon>Eukaryota</taxon>
        <taxon>Sar</taxon>
        <taxon>Alveolata</taxon>
        <taxon>Ciliophora</taxon>
        <taxon>Intramacronucleata</taxon>
        <taxon>Oligohymenophorea</taxon>
        <taxon>Hymenostomatida</taxon>
        <taxon>Ophryoglenina</taxon>
        <taxon>Ichthyophthirius</taxon>
    </lineage>
</organism>
<keyword evidence="5 14" id="KW-0378">Hydrolase</keyword>
<proteinExistence type="inferred from homology"/>
<feature type="transmembrane region" description="Helical" evidence="14">
    <location>
        <begin position="236"/>
        <end position="255"/>
    </location>
</feature>
<dbReference type="InterPro" id="IPR032456">
    <property type="entry name" value="Peptidase_M48_N"/>
</dbReference>